<name>A0AAE3B560_9RHOB</name>
<dbReference type="RefSeq" id="WP_203241389.1">
    <property type="nucleotide sequence ID" value="NZ_JAFBRH010000001.1"/>
</dbReference>
<dbReference type="PANTHER" id="PTHR48100:SF59">
    <property type="entry name" value="ADENOSYLCOBALAMIN_ALPHA-RIBAZOLE PHOSPHATASE"/>
    <property type="match status" value="1"/>
</dbReference>
<dbReference type="PANTHER" id="PTHR48100">
    <property type="entry name" value="BROAD-SPECIFICITY PHOSPHATASE YOR283W-RELATED"/>
    <property type="match status" value="1"/>
</dbReference>
<dbReference type="SUPFAM" id="SSF53254">
    <property type="entry name" value="Phosphoglycerate mutase-like"/>
    <property type="match status" value="1"/>
</dbReference>
<dbReference type="AlphaFoldDB" id="A0AAE3B560"/>
<feature type="binding site" evidence="2">
    <location>
        <begin position="11"/>
        <end position="18"/>
    </location>
    <ligand>
        <name>substrate</name>
    </ligand>
</feature>
<evidence type="ECO:0000313" key="3">
    <source>
        <dbReference type="EMBL" id="MBM1712828.1"/>
    </source>
</evidence>
<dbReference type="CDD" id="cd07067">
    <property type="entry name" value="HP_PGM_like"/>
    <property type="match status" value="1"/>
</dbReference>
<dbReference type="GO" id="GO:0016791">
    <property type="term" value="F:phosphatase activity"/>
    <property type="evidence" value="ECO:0007669"/>
    <property type="project" value="TreeGrafter"/>
</dbReference>
<dbReference type="EMBL" id="JAFBRM010000001">
    <property type="protein sequence ID" value="MBM1712828.1"/>
    <property type="molecule type" value="Genomic_DNA"/>
</dbReference>
<dbReference type="InterPro" id="IPR013078">
    <property type="entry name" value="His_Pase_superF_clade-1"/>
</dbReference>
<feature type="active site" description="Proton donor/acceptor" evidence="1">
    <location>
        <position position="85"/>
    </location>
</feature>
<protein>
    <submittedName>
        <fullName evidence="3">Histidine phosphatase family protein</fullName>
    </submittedName>
</protein>
<proteinExistence type="predicted"/>
<reference evidence="3 4" key="1">
    <citation type="submission" date="2021-01" db="EMBL/GenBank/DDBJ databases">
        <title>Diatom-associated Roseobacters Show Island Model of Population Structure.</title>
        <authorList>
            <person name="Qu L."/>
            <person name="Feng X."/>
            <person name="Chen Y."/>
            <person name="Li L."/>
            <person name="Wang X."/>
            <person name="Hu Z."/>
            <person name="Wang H."/>
            <person name="Luo H."/>
        </authorList>
    </citation>
    <scope>NUCLEOTIDE SEQUENCE [LARGE SCALE GENOMIC DNA]</scope>
    <source>
        <strain evidence="3 4">TR60-84</strain>
    </source>
</reference>
<dbReference type="InterPro" id="IPR029033">
    <property type="entry name" value="His_PPase_superfam"/>
</dbReference>
<dbReference type="InterPro" id="IPR050275">
    <property type="entry name" value="PGM_Phosphatase"/>
</dbReference>
<dbReference type="Pfam" id="PF00300">
    <property type="entry name" value="His_Phos_1"/>
    <property type="match status" value="1"/>
</dbReference>
<evidence type="ECO:0000256" key="1">
    <source>
        <dbReference type="PIRSR" id="PIRSR613078-1"/>
    </source>
</evidence>
<dbReference type="GO" id="GO:0005737">
    <property type="term" value="C:cytoplasm"/>
    <property type="evidence" value="ECO:0007669"/>
    <property type="project" value="TreeGrafter"/>
</dbReference>
<organism evidence="3 4">
    <name type="scientific">Sulfitobacter geojensis</name>
    <dbReference type="NCBI Taxonomy" id="1342299"/>
    <lineage>
        <taxon>Bacteria</taxon>
        <taxon>Pseudomonadati</taxon>
        <taxon>Pseudomonadota</taxon>
        <taxon>Alphaproteobacteria</taxon>
        <taxon>Rhodobacterales</taxon>
        <taxon>Roseobacteraceae</taxon>
        <taxon>Sulfitobacter</taxon>
    </lineage>
</organism>
<feature type="active site" description="Tele-phosphohistidine intermediate" evidence="1">
    <location>
        <position position="12"/>
    </location>
</feature>
<accession>A0AAE3B560</accession>
<keyword evidence="4" id="KW-1185">Reference proteome</keyword>
<dbReference type="Gene3D" id="3.40.50.1240">
    <property type="entry name" value="Phosphoglycerate mutase-like"/>
    <property type="match status" value="1"/>
</dbReference>
<evidence type="ECO:0000256" key="2">
    <source>
        <dbReference type="PIRSR" id="PIRSR613078-2"/>
    </source>
</evidence>
<dbReference type="SMART" id="SM00855">
    <property type="entry name" value="PGAM"/>
    <property type="match status" value="1"/>
</dbReference>
<comment type="caution">
    <text evidence="3">The sequence shown here is derived from an EMBL/GenBank/DDBJ whole genome shotgun (WGS) entry which is preliminary data.</text>
</comment>
<dbReference type="Proteomes" id="UP000732193">
    <property type="component" value="Unassembled WGS sequence"/>
</dbReference>
<gene>
    <name evidence="3" type="ORF">JQV55_04575</name>
</gene>
<feature type="binding site" evidence="2">
    <location>
        <position position="63"/>
    </location>
    <ligand>
        <name>substrate</name>
    </ligand>
</feature>
<evidence type="ECO:0000313" key="4">
    <source>
        <dbReference type="Proteomes" id="UP000732193"/>
    </source>
</evidence>
<sequence>MANYPKIWFLRHGQTEWNRAYRLQGQLDSPLTEQGIADAHRQAAIIGPVLAQKPDIYVSPLGRTRQTAQIALAGTACHYDDRLMEIHAGDWQGRLREDILAESGDWAQQRPSALAIYEKAVGGEGLAAFQARIRSFLDDLTGPTVVVAHGLWGQVMRAQVRGLDMKTAGHLSNDQGCVYVLENGYETLLDAPQ</sequence>